<evidence type="ECO:0000313" key="2">
    <source>
        <dbReference type="EMBL" id="OTA14780.1"/>
    </source>
</evidence>
<evidence type="ECO:0000256" key="1">
    <source>
        <dbReference type="SAM" id="Phobius"/>
    </source>
</evidence>
<name>A0A1Y2S813_9GAMM</name>
<proteinExistence type="predicted"/>
<keyword evidence="1" id="KW-0472">Membrane</keyword>
<sequence length="85" mass="8992">MPMAVENTSRFPLRVTNDLLNMFAAVLILLDSPTNLVTLLLATTNACSIVEVVLANSLAILSALAFNAETTILEVSLPCAAIAFN</sequence>
<accession>A0A1Y2S813</accession>
<dbReference type="EMBL" id="MUBK01000069">
    <property type="protein sequence ID" value="OTA14780.1"/>
    <property type="molecule type" value="Genomic_DNA"/>
</dbReference>
<reference evidence="2 3" key="1">
    <citation type="submission" date="2017-01" db="EMBL/GenBank/DDBJ databases">
        <title>Deconstructing symbiosis and pathogenesis requirements using a combined genomic-metabolomic approach.</title>
        <authorList>
            <person name="Tobias N.J."/>
            <person name="Wolff H."/>
            <person name="Djahanschiri B."/>
            <person name="Ebersberger I."/>
            <person name="Bode H.B."/>
        </authorList>
    </citation>
    <scope>NUCLEOTIDE SEQUENCE [LARGE SCALE GENOMIC DNA]</scope>
    <source>
        <strain evidence="2 3">DSM 4764</strain>
    </source>
</reference>
<evidence type="ECO:0000313" key="3">
    <source>
        <dbReference type="Proteomes" id="UP000194204"/>
    </source>
</evidence>
<protein>
    <submittedName>
        <fullName evidence="2">Uncharacterized protein</fullName>
    </submittedName>
</protein>
<feature type="transmembrane region" description="Helical" evidence="1">
    <location>
        <begin position="49"/>
        <end position="68"/>
    </location>
</feature>
<dbReference type="AlphaFoldDB" id="A0A1Y2S813"/>
<comment type="caution">
    <text evidence="2">The sequence shown here is derived from an EMBL/GenBank/DDBJ whole genome shotgun (WGS) entry which is preliminary data.</text>
</comment>
<feature type="transmembrane region" description="Helical" evidence="1">
    <location>
        <begin position="20"/>
        <end position="42"/>
    </location>
</feature>
<keyword evidence="1" id="KW-1133">Transmembrane helix</keyword>
<keyword evidence="1" id="KW-0812">Transmembrane</keyword>
<dbReference type="Proteomes" id="UP000194204">
    <property type="component" value="Unassembled WGS sequence"/>
</dbReference>
<organism evidence="2 3">
    <name type="scientific">Xenorhabdus beddingii</name>
    <dbReference type="NCBI Taxonomy" id="40578"/>
    <lineage>
        <taxon>Bacteria</taxon>
        <taxon>Pseudomonadati</taxon>
        <taxon>Pseudomonadota</taxon>
        <taxon>Gammaproteobacteria</taxon>
        <taxon>Enterobacterales</taxon>
        <taxon>Morganellaceae</taxon>
        <taxon>Xenorhabdus</taxon>
    </lineage>
</organism>
<keyword evidence="3" id="KW-1185">Reference proteome</keyword>
<gene>
    <name evidence="2" type="ORF">Xbed_03647</name>
</gene>